<dbReference type="PANTHER" id="PTHR11070:SF45">
    <property type="entry name" value="DNA 3'-5' HELICASE"/>
    <property type="match status" value="1"/>
</dbReference>
<evidence type="ECO:0000256" key="2">
    <source>
        <dbReference type="ARBA" id="ARBA00022801"/>
    </source>
</evidence>
<keyword evidence="5" id="KW-0413">Isomerase</keyword>
<comment type="caution">
    <text evidence="12">The sequence shown here is derived from an EMBL/GenBank/DDBJ whole genome shotgun (WGS) entry which is preliminary data.</text>
</comment>
<dbReference type="RefSeq" id="WP_264794089.1">
    <property type="nucleotide sequence ID" value="NZ_BRVS01000001.1"/>
</dbReference>
<feature type="compositionally biased region" description="Basic and acidic residues" evidence="10">
    <location>
        <begin position="120"/>
        <end position="140"/>
    </location>
</feature>
<proteinExistence type="predicted"/>
<feature type="region of interest" description="Disordered" evidence="10">
    <location>
        <begin position="107"/>
        <end position="143"/>
    </location>
</feature>
<evidence type="ECO:0000256" key="10">
    <source>
        <dbReference type="SAM" id="MobiDB-lite"/>
    </source>
</evidence>
<organism evidence="12 13">
    <name type="scientific">Arthrobacter mangrovi</name>
    <dbReference type="NCBI Taxonomy" id="2966350"/>
    <lineage>
        <taxon>Bacteria</taxon>
        <taxon>Bacillati</taxon>
        <taxon>Actinomycetota</taxon>
        <taxon>Actinomycetes</taxon>
        <taxon>Micrococcales</taxon>
        <taxon>Micrococcaceae</taxon>
        <taxon>Arthrobacter</taxon>
    </lineage>
</organism>
<keyword evidence="1 9" id="KW-0547">Nucleotide-binding</keyword>
<keyword evidence="13" id="KW-1185">Reference proteome</keyword>
<keyword evidence="3 9" id="KW-0347">Helicase</keyword>
<evidence type="ECO:0000256" key="9">
    <source>
        <dbReference type="PROSITE-ProRule" id="PRU00560"/>
    </source>
</evidence>
<name>A0ABQ5MPL9_9MICC</name>
<comment type="catalytic activity">
    <reaction evidence="6">
        <text>Couples ATP hydrolysis with the unwinding of duplex DNA by translocating in the 3'-5' direction.</text>
        <dbReference type="EC" id="5.6.2.4"/>
    </reaction>
</comment>
<protein>
    <recommendedName>
        <fullName evidence="7">DNA 3'-5' helicase</fullName>
        <ecNumber evidence="7">5.6.2.4</ecNumber>
    </recommendedName>
</protein>
<feature type="binding site" evidence="9">
    <location>
        <begin position="288"/>
        <end position="295"/>
    </location>
    <ligand>
        <name>ATP</name>
        <dbReference type="ChEBI" id="CHEBI:30616"/>
    </ligand>
</feature>
<dbReference type="PANTHER" id="PTHR11070">
    <property type="entry name" value="UVRD / RECB / PCRA DNA HELICASE FAMILY MEMBER"/>
    <property type="match status" value="1"/>
</dbReference>
<evidence type="ECO:0000256" key="3">
    <source>
        <dbReference type="ARBA" id="ARBA00022806"/>
    </source>
</evidence>
<dbReference type="GO" id="GO:0004386">
    <property type="term" value="F:helicase activity"/>
    <property type="evidence" value="ECO:0007669"/>
    <property type="project" value="UniProtKB-KW"/>
</dbReference>
<dbReference type="SUPFAM" id="SSF52540">
    <property type="entry name" value="P-loop containing nucleoside triphosphate hydrolases"/>
    <property type="match status" value="1"/>
</dbReference>
<gene>
    <name evidence="12" type="ORF">AHIS1636_03680</name>
</gene>
<keyword evidence="4 9" id="KW-0067">ATP-binding</keyword>
<reference evidence="12 13" key="1">
    <citation type="journal article" date="2023" name="Int. J. Syst. Evol. Microbiol.">
        <title>Arthrobacter mangrovi sp. nov., an actinobacterium isolated from the rhizosphere of a mangrove.</title>
        <authorList>
            <person name="Hamada M."/>
            <person name="Saitou S."/>
            <person name="Enomoto N."/>
            <person name="Nanri K."/>
            <person name="Hidaka K."/>
            <person name="Miura T."/>
            <person name="Tamura T."/>
        </authorList>
    </citation>
    <scope>NUCLEOTIDE SEQUENCE [LARGE SCALE GENOMIC DNA]</scope>
    <source>
        <strain evidence="12 13">NBRC 112813</strain>
    </source>
</reference>
<evidence type="ECO:0000259" key="11">
    <source>
        <dbReference type="PROSITE" id="PS51198"/>
    </source>
</evidence>
<dbReference type="InterPro" id="IPR000212">
    <property type="entry name" value="DNA_helicase_UvrD/REP"/>
</dbReference>
<evidence type="ECO:0000256" key="5">
    <source>
        <dbReference type="ARBA" id="ARBA00023235"/>
    </source>
</evidence>
<dbReference type="Pfam" id="PF13361">
    <property type="entry name" value="UvrD_C"/>
    <property type="match status" value="1"/>
</dbReference>
<feature type="domain" description="UvrD-like helicase ATP-binding" evidence="11">
    <location>
        <begin position="267"/>
        <end position="568"/>
    </location>
</feature>
<dbReference type="InterPro" id="IPR014017">
    <property type="entry name" value="DNA_helicase_UvrD-like_C"/>
</dbReference>
<evidence type="ECO:0000256" key="6">
    <source>
        <dbReference type="ARBA" id="ARBA00034617"/>
    </source>
</evidence>
<sequence>MALVTWIKQKDKIDGAMKAKVYSFFEKLQKDDTAPGLHIEPMHTPADPRVRTGRIDLNYRAVLFKVLYETIPHYFYYGAWPHDEAINIARSSVLKVNSVNGVLEVIRESTPDPVTTTPPQKEKKAGEQDSQAGDEKREPSGELWSNPLIGYGLVAADLVKDLGLDAEIVDHVFAASSEEDLFDVMAEAPEWQATALLELAAGTCIAEIQEKLSLTGYVDNPDESEEEKIRKALEHPATKMQFTFVGDNPEELKQVIEGGDFDAWRTFLHPEQRIYAERRYNGSFRLSGGAGTGKTVVLLHRARMLALSEPQSRIVLTTYTTTLADSLSTGLGKLDADLPRSAAPGYPGIYIGGVDSLVSRVLHGATDVEQRRAMKEVFGTESVIPGKVLDAALARHQWEAAINDVTHNLEPELANATFLQQEYETVVLPNFISSKDAYLTVPRTGRGTALNRSKRLDIWTIIAAYRNYNSIQMNCSFVELAHLATAVLRQRTALGGRCLADHVLVDESQDLHAGHWLFLRELADVHADDLFIAEDSQQRIYGQKVPLSRFGIAIVGRSRRLTLNYRTTQQNLDYAVRLLTGAAMTDMEGGKVPDSGYISARTGPLPEERSAGSFADELDVLADYLTQWRDEGVALENVGVLVRANYQVAKVVDGLKERGLTAKTASVGRDEPGIPTVMTMHRSKGMEFTRVVLFGISDQALPAKHQVSNVAPAERADALLRERSLLYVAATRARDGLVVTWSGKPSELLGMK</sequence>
<evidence type="ECO:0000256" key="8">
    <source>
        <dbReference type="ARBA" id="ARBA00048988"/>
    </source>
</evidence>
<evidence type="ECO:0000256" key="7">
    <source>
        <dbReference type="ARBA" id="ARBA00034808"/>
    </source>
</evidence>
<evidence type="ECO:0000256" key="1">
    <source>
        <dbReference type="ARBA" id="ARBA00022741"/>
    </source>
</evidence>
<accession>A0ABQ5MPL9</accession>
<dbReference type="PROSITE" id="PS51198">
    <property type="entry name" value="UVRD_HELICASE_ATP_BIND"/>
    <property type="match status" value="1"/>
</dbReference>
<evidence type="ECO:0000313" key="12">
    <source>
        <dbReference type="EMBL" id="GLB65929.1"/>
    </source>
</evidence>
<dbReference type="Gene3D" id="3.40.50.300">
    <property type="entry name" value="P-loop containing nucleotide triphosphate hydrolases"/>
    <property type="match status" value="2"/>
</dbReference>
<dbReference type="EC" id="5.6.2.4" evidence="7"/>
<keyword evidence="2 9" id="KW-0378">Hydrolase</keyword>
<dbReference type="EMBL" id="BRVS01000001">
    <property type="protein sequence ID" value="GLB65929.1"/>
    <property type="molecule type" value="Genomic_DNA"/>
</dbReference>
<dbReference type="InterPro" id="IPR014016">
    <property type="entry name" value="UvrD-like_ATP-bd"/>
</dbReference>
<evidence type="ECO:0000313" key="13">
    <source>
        <dbReference type="Proteomes" id="UP001209654"/>
    </source>
</evidence>
<dbReference type="Pfam" id="PF00580">
    <property type="entry name" value="UvrD-helicase"/>
    <property type="match status" value="1"/>
</dbReference>
<comment type="catalytic activity">
    <reaction evidence="8">
        <text>ATP + H2O = ADP + phosphate + H(+)</text>
        <dbReference type="Rhea" id="RHEA:13065"/>
        <dbReference type="ChEBI" id="CHEBI:15377"/>
        <dbReference type="ChEBI" id="CHEBI:15378"/>
        <dbReference type="ChEBI" id="CHEBI:30616"/>
        <dbReference type="ChEBI" id="CHEBI:43474"/>
        <dbReference type="ChEBI" id="CHEBI:456216"/>
        <dbReference type="EC" id="5.6.2.4"/>
    </reaction>
</comment>
<dbReference type="Proteomes" id="UP001209654">
    <property type="component" value="Unassembled WGS sequence"/>
</dbReference>
<dbReference type="InterPro" id="IPR027417">
    <property type="entry name" value="P-loop_NTPase"/>
</dbReference>
<evidence type="ECO:0000256" key="4">
    <source>
        <dbReference type="ARBA" id="ARBA00022840"/>
    </source>
</evidence>